<name>A0A2N8S4D4_STUST</name>
<evidence type="ECO:0000259" key="1">
    <source>
        <dbReference type="PROSITE" id="PS51833"/>
    </source>
</evidence>
<reference evidence="2 3" key="1">
    <citation type="submission" date="2018-01" db="EMBL/GenBank/DDBJ databases">
        <title>Denitrification phenotypes of diverse strains of Pseudomonas stutzeri.</title>
        <authorList>
            <person name="Milligan D.A."/>
            <person name="Bergaust L."/>
            <person name="Bakken L.R."/>
            <person name="Frostegard A."/>
        </authorList>
    </citation>
    <scope>NUCLEOTIDE SEQUENCE [LARGE SCALE GENOMIC DNA]</scope>
    <source>
        <strain evidence="2 3">KC</strain>
    </source>
</reference>
<dbReference type="AlphaFoldDB" id="A0A2N8S4D4"/>
<organism evidence="2 3">
    <name type="scientific">Stutzerimonas stutzeri</name>
    <name type="common">Pseudomonas stutzeri</name>
    <dbReference type="NCBI Taxonomy" id="316"/>
    <lineage>
        <taxon>Bacteria</taxon>
        <taxon>Pseudomonadati</taxon>
        <taxon>Pseudomonadota</taxon>
        <taxon>Gammaproteobacteria</taxon>
        <taxon>Pseudomonadales</taxon>
        <taxon>Pseudomonadaceae</taxon>
        <taxon>Stutzerimonas</taxon>
    </lineage>
</organism>
<dbReference type="RefSeq" id="WP_102824231.1">
    <property type="nucleotide sequence ID" value="NZ_CP139348.1"/>
</dbReference>
<evidence type="ECO:0000313" key="3">
    <source>
        <dbReference type="Proteomes" id="UP000235925"/>
    </source>
</evidence>
<evidence type="ECO:0000313" key="2">
    <source>
        <dbReference type="EMBL" id="PNF81462.1"/>
    </source>
</evidence>
<dbReference type="Pfam" id="PF08668">
    <property type="entry name" value="HDOD"/>
    <property type="match status" value="1"/>
</dbReference>
<keyword evidence="2" id="KW-0808">Transferase</keyword>
<gene>
    <name evidence="2" type="ORF">CXK92_06420</name>
</gene>
<feature type="domain" description="HDOD" evidence="1">
    <location>
        <begin position="23"/>
        <end position="213"/>
    </location>
</feature>
<keyword evidence="2" id="KW-0418">Kinase</keyword>
<accession>A0A2N8S4D4</accession>
<comment type="caution">
    <text evidence="2">The sequence shown here is derived from an EMBL/GenBank/DDBJ whole genome shotgun (WGS) entry which is preliminary data.</text>
</comment>
<protein>
    <submittedName>
        <fullName evidence="2">Histidine kinase</fullName>
    </submittedName>
</protein>
<dbReference type="PROSITE" id="PS51833">
    <property type="entry name" value="HDOD"/>
    <property type="match status" value="1"/>
</dbReference>
<proteinExistence type="predicted"/>
<dbReference type="InterPro" id="IPR013976">
    <property type="entry name" value="HDOD"/>
</dbReference>
<dbReference type="Gene3D" id="1.10.3210.10">
    <property type="entry name" value="Hypothetical protein af1432"/>
    <property type="match status" value="1"/>
</dbReference>
<sequence length="509" mass="56429">MTTTPPLPRTIPAWIKALDDAPLPAFASVHGKVRLALRDSGKSMRQIAELIQTSPVLALRFIQEANRDIGDGQPAESLEVALSRIGLKRAEALLARIPALEAHEIPLPLRQLVLISRHASQQANGLFAARLARLWQDIHWGSLLFLTPAWALVGAYPHLLDCWEQRVLVRGEPASRVERELLGVPLLELCLKLAEHWRLPDWIIQGYRLLSGDRRRLIKALHIARDNEHPLHQQQMLDADPDLRRWLTLPSNTIVLANGLALSSHHSWSGVHSLRWQRLAGLYLQVSLGDLQQMVHQQAAISARECGPTDLWHPAQGLLWPTGTLFQTLREKPLAATDTASEADLAGWREHCRRLLTEPTPFSNVLQLTACATLALTCAGMQRVLVMLVDRKQNRLVAQQCAGLPHDAARLTLAAEQSQIVRRLLEKPAQLRLQPANMAQFSALLPGSLKALFAGEHLLLRSLGVEGRVLMLVIADRNGAPISDAALQTFAKTTQCIEHALGLFGRRGV</sequence>
<dbReference type="EMBL" id="POUN01000002">
    <property type="protein sequence ID" value="PNF81462.1"/>
    <property type="molecule type" value="Genomic_DNA"/>
</dbReference>
<dbReference type="GO" id="GO:0016301">
    <property type="term" value="F:kinase activity"/>
    <property type="evidence" value="ECO:0007669"/>
    <property type="project" value="UniProtKB-KW"/>
</dbReference>
<dbReference type="SUPFAM" id="SSF109604">
    <property type="entry name" value="HD-domain/PDEase-like"/>
    <property type="match status" value="1"/>
</dbReference>
<dbReference type="Proteomes" id="UP000235925">
    <property type="component" value="Unassembled WGS sequence"/>
</dbReference>
<dbReference type="OrthoDB" id="7023490at2"/>